<protein>
    <submittedName>
        <fullName evidence="4">Iron uptake porin</fullName>
    </submittedName>
</protein>
<feature type="domain" description="SLH" evidence="3">
    <location>
        <begin position="53"/>
        <end position="117"/>
    </location>
</feature>
<dbReference type="InterPro" id="IPR038673">
    <property type="entry name" value="OprB_sf"/>
</dbReference>
<feature type="signal peptide" evidence="2">
    <location>
        <begin position="1"/>
        <end position="23"/>
    </location>
</feature>
<keyword evidence="2" id="KW-0732">Signal</keyword>
<gene>
    <name evidence="4" type="ORF">K4A83_08305</name>
</gene>
<dbReference type="Proteomes" id="UP001526426">
    <property type="component" value="Unassembled WGS sequence"/>
</dbReference>
<evidence type="ECO:0000256" key="1">
    <source>
        <dbReference type="ARBA" id="ARBA00008769"/>
    </source>
</evidence>
<organism evidence="4 5">
    <name type="scientific">Spirulina subsalsa FACHB-351</name>
    <dbReference type="NCBI Taxonomy" id="234711"/>
    <lineage>
        <taxon>Bacteria</taxon>
        <taxon>Bacillati</taxon>
        <taxon>Cyanobacteriota</taxon>
        <taxon>Cyanophyceae</taxon>
        <taxon>Spirulinales</taxon>
        <taxon>Spirulinaceae</taxon>
        <taxon>Spirulina</taxon>
    </lineage>
</organism>
<dbReference type="PROSITE" id="PS51272">
    <property type="entry name" value="SLH"/>
    <property type="match status" value="1"/>
</dbReference>
<dbReference type="NCBIfam" id="NF033921">
    <property type="entry name" value="por_somb"/>
    <property type="match status" value="1"/>
</dbReference>
<evidence type="ECO:0000259" key="3">
    <source>
        <dbReference type="PROSITE" id="PS51272"/>
    </source>
</evidence>
<evidence type="ECO:0000256" key="2">
    <source>
        <dbReference type="RuleBase" id="RU363072"/>
    </source>
</evidence>
<dbReference type="PANTHER" id="PTHR43308">
    <property type="entry name" value="OUTER MEMBRANE PROTEIN ALPHA-RELATED"/>
    <property type="match status" value="1"/>
</dbReference>
<dbReference type="Gene3D" id="2.40.160.180">
    <property type="entry name" value="Carbohydrate-selective porin OprB"/>
    <property type="match status" value="1"/>
</dbReference>
<dbReference type="InterPro" id="IPR001119">
    <property type="entry name" value="SLH_dom"/>
</dbReference>
<dbReference type="Pfam" id="PF04966">
    <property type="entry name" value="OprB"/>
    <property type="match status" value="1"/>
</dbReference>
<dbReference type="Pfam" id="PF00395">
    <property type="entry name" value="SLH"/>
    <property type="match status" value="1"/>
</dbReference>
<sequence length="516" mass="56159">MRQQQWGWLALLGCVLSNTTVQASTMGYLPPQAPLNPQGMELASPPPLSEITPVFQLRDVAPTDWAREALQNLMERYNCLQGYPDNTFRGERPLTRYEFAASLAACFSQLPTLQGEDLLTVERLRQEFVEELEDVATFIHTLEGRLRTLEDQSFSTTVIFGGQVVFALSGATGGRPPGRGETGILFTHQTQLALATSFQGKDRLLLGLGTGNFNDFGFANPKALNSYMALLNSQSGARDQWSLDTLEYRRVVFKDRMVLTLKPVGFSLGDVLTPNTPHRGAGDGAVSRFGAQNPLFQLGALNSGVGLDWLVSDQVRLQTAYGTRNSAEGGFFNGSHSALGVQVLVAPGDRTVAGLAYVNAYSQDGRLDTFTGSFNADTSGTFLEPAQIHGLGATLQTYLTDNIILGAWGGITYTRSLVSPAFALSATGTLSFGIEDPFGKTGDYWGIVAGIPPKLLVGGNIERRDRGTSFHLETFYRWRISDRLSISPGVFLVTDPGHISNNNTFWIGTVRANFQF</sequence>
<name>A0ABT3L440_9CYAN</name>
<evidence type="ECO:0000313" key="5">
    <source>
        <dbReference type="Proteomes" id="UP001526426"/>
    </source>
</evidence>
<dbReference type="EMBL" id="JAIHOM010000032">
    <property type="protein sequence ID" value="MCW6036273.1"/>
    <property type="molecule type" value="Genomic_DNA"/>
</dbReference>
<dbReference type="PANTHER" id="PTHR43308:SF1">
    <property type="entry name" value="OUTER MEMBRANE PROTEIN ALPHA"/>
    <property type="match status" value="1"/>
</dbReference>
<dbReference type="InterPro" id="IPR047684">
    <property type="entry name" value="Por_som-like"/>
</dbReference>
<dbReference type="InterPro" id="IPR007049">
    <property type="entry name" value="Carb-sel_porin_OprB"/>
</dbReference>
<dbReference type="InterPro" id="IPR051465">
    <property type="entry name" value="Cell_Envelope_Struct_Comp"/>
</dbReference>
<dbReference type="RefSeq" id="WP_265264020.1">
    <property type="nucleotide sequence ID" value="NZ_JAIHOM010000032.1"/>
</dbReference>
<comment type="caution">
    <text evidence="4">The sequence shown here is derived from an EMBL/GenBank/DDBJ whole genome shotgun (WGS) entry which is preliminary data.</text>
</comment>
<evidence type="ECO:0000313" key="4">
    <source>
        <dbReference type="EMBL" id="MCW6036273.1"/>
    </source>
</evidence>
<comment type="similarity">
    <text evidence="1 2">Belongs to the OprB family.</text>
</comment>
<proteinExistence type="inferred from homology"/>
<keyword evidence="5" id="KW-1185">Reference proteome</keyword>
<accession>A0ABT3L440</accession>
<reference evidence="4 5" key="1">
    <citation type="submission" date="2021-08" db="EMBL/GenBank/DDBJ databases">
        <title>Draft genome sequence of Spirulina subsalsa with high tolerance to salinity and hype-accumulation of phycocyanin.</title>
        <authorList>
            <person name="Pei H."/>
            <person name="Jiang L."/>
        </authorList>
    </citation>
    <scope>NUCLEOTIDE SEQUENCE [LARGE SCALE GENOMIC DNA]</scope>
    <source>
        <strain evidence="4 5">FACHB-351</strain>
    </source>
</reference>
<feature type="chain" id="PRO_5044987478" evidence="2">
    <location>
        <begin position="24"/>
        <end position="516"/>
    </location>
</feature>